<protein>
    <submittedName>
        <fullName evidence="1">Uncharacterized protein</fullName>
    </submittedName>
</protein>
<proteinExistence type="predicted"/>
<gene>
    <name evidence="1" type="primary">ORF3</name>
</gene>
<evidence type="ECO:0000313" key="1">
    <source>
        <dbReference type="EMBL" id="AIY31240.1"/>
    </source>
</evidence>
<sequence length="298" mass="33730">MGLQRYLGVNYVKGRKRSRLAGPHDPARPEIKQYNMLSSTDRDGYTAVDLYPWVSDHVTNFPAGALGAWKLIPLYTPAEGTGDSERVGKSIYLRGIQIRGYIEIRDSMIFPCNWRLVLYRQKNIIGNGVPDYQDIYKNFETMDLEVNDVYATLGHYRHNFYKAMYNNEWNDVGTRQVLAKGRITPCVNNPMTGECSIMAGTQQSSGAIALHSWTRREVHGVYVGFEPIKKIIKCNLDHSTTEDFLYLMLETDFPVGAAKTNLNPLTNAPDAGLVDASLDASCFPFRFNIFVRGYFTDP</sequence>
<dbReference type="InterPro" id="IPR029053">
    <property type="entry name" value="Viral_coat"/>
</dbReference>
<dbReference type="Gene3D" id="2.60.120.20">
    <property type="match status" value="1"/>
</dbReference>
<keyword evidence="2" id="KW-1185">Reference proteome</keyword>
<dbReference type="EMBL" id="KM573767">
    <property type="protein sequence ID" value="AIY31240.1"/>
    <property type="molecule type" value="Genomic_DNA"/>
</dbReference>
<dbReference type="Proteomes" id="UP000109054">
    <property type="component" value="Genome"/>
</dbReference>
<reference evidence="1 2" key="1">
    <citation type="journal article" date="2014" name="Virology">
        <title>Metagenomic analysis of viromes of dromedary camel fecal samples reveals large number and high diversity of circoviruses and picobirnaviruses.</title>
        <authorList>
            <person name="Woo P.C.Y."/>
            <person name="Lau S.K.P."/>
            <person name="Teng J.L.L."/>
            <person name="Tsang A.K.L."/>
            <person name="Joseph M."/>
            <person name="Wong E.Y.M."/>
            <person name="Tang Y."/>
            <person name="Sivakumar S."/>
            <person name="Bai R."/>
            <person name="Wernery R."/>
            <person name="Wernery U."/>
            <person name="Yuen K.-Y."/>
        </authorList>
    </citation>
    <scope>NUCLEOTIDE SEQUENCE [LARGE SCALE GENOMIC DNA]</scope>
    <source>
        <strain evidence="1">DcSCV_c1422</strain>
    </source>
</reference>
<name>A0A0A1EJ59_9VIRU</name>
<accession>A0A0A1EJ59</accession>
<evidence type="ECO:0000313" key="2">
    <source>
        <dbReference type="Proteomes" id="UP000109054"/>
    </source>
</evidence>
<organism evidence="1 2">
    <name type="scientific">Dromedary stool-associated circular ssDNA virus</name>
    <dbReference type="NCBI Taxonomy" id="1574422"/>
    <lineage>
        <taxon>Viruses</taxon>
        <taxon>Monodnaviria</taxon>
        <taxon>Shotokuvirae</taxon>
        <taxon>Cressdnaviricota</taxon>
        <taxon>Arfiviricetes</taxon>
        <taxon>Cremevirales</taxon>
        <taxon>Smacoviridae</taxon>
    </lineage>
</organism>